<evidence type="ECO:0000256" key="1">
    <source>
        <dbReference type="ARBA" id="ARBA00004370"/>
    </source>
</evidence>
<evidence type="ECO:0000256" key="5">
    <source>
        <dbReference type="ARBA" id="ARBA00023136"/>
    </source>
</evidence>
<proteinExistence type="inferred from homology"/>
<dbReference type="PANTHER" id="PTHR21659:SF42">
    <property type="entry name" value="UPF0057 MEMBRANE PROTEIN ZK632.10-RELATED"/>
    <property type="match status" value="1"/>
</dbReference>
<protein>
    <recommendedName>
        <fullName evidence="10">Plasma membrane proteolipid 3</fullName>
    </recommendedName>
</protein>
<keyword evidence="4 6" id="KW-1133">Transmembrane helix</keyword>
<evidence type="ECO:0008006" key="10">
    <source>
        <dbReference type="Google" id="ProtNLM"/>
    </source>
</evidence>
<evidence type="ECO:0000256" key="4">
    <source>
        <dbReference type="ARBA" id="ARBA00022989"/>
    </source>
</evidence>
<dbReference type="PROSITE" id="PS01309">
    <property type="entry name" value="UPF0057"/>
    <property type="match status" value="1"/>
</dbReference>
<name>A0A815HZV3_9BILA</name>
<dbReference type="InterPro" id="IPR000612">
    <property type="entry name" value="PMP3"/>
</dbReference>
<feature type="transmembrane region" description="Helical" evidence="6">
    <location>
        <begin position="46"/>
        <end position="68"/>
    </location>
</feature>
<feature type="transmembrane region" description="Helical" evidence="6">
    <location>
        <begin position="12"/>
        <end position="34"/>
    </location>
</feature>
<dbReference type="Pfam" id="PF01679">
    <property type="entry name" value="Pmp3"/>
    <property type="match status" value="1"/>
</dbReference>
<comment type="subcellular location">
    <subcellularLocation>
        <location evidence="1">Membrane</location>
    </subcellularLocation>
</comment>
<organism evidence="7 9">
    <name type="scientific">Didymodactylos carnosus</name>
    <dbReference type="NCBI Taxonomy" id="1234261"/>
    <lineage>
        <taxon>Eukaryota</taxon>
        <taxon>Metazoa</taxon>
        <taxon>Spiralia</taxon>
        <taxon>Gnathifera</taxon>
        <taxon>Rotifera</taxon>
        <taxon>Eurotatoria</taxon>
        <taxon>Bdelloidea</taxon>
        <taxon>Philodinida</taxon>
        <taxon>Philodinidae</taxon>
        <taxon>Didymodactylos</taxon>
    </lineage>
</organism>
<dbReference type="Proteomes" id="UP000681722">
    <property type="component" value="Unassembled WGS sequence"/>
</dbReference>
<sequence length="75" mass="8412">LRQRKDFLIDKYMAGVCAQLLLCLISIVLPPLAVWIARNKICSCMVCINILLTLLGWVPGVIHAWIVICCCDNLN</sequence>
<evidence type="ECO:0000256" key="2">
    <source>
        <dbReference type="ARBA" id="ARBA00009530"/>
    </source>
</evidence>
<keyword evidence="5 6" id="KW-0472">Membrane</keyword>
<comment type="similarity">
    <text evidence="2">Belongs to the UPF0057 (PMP3) family.</text>
</comment>
<dbReference type="PANTHER" id="PTHR21659">
    <property type="entry name" value="HYDROPHOBIC PROTEIN RCI2 LOW TEMPERATURE AND SALT RESPONSIVE PROTEIN LTI6 -RELATED"/>
    <property type="match status" value="1"/>
</dbReference>
<dbReference type="GO" id="GO:0016020">
    <property type="term" value="C:membrane"/>
    <property type="evidence" value="ECO:0007669"/>
    <property type="project" value="UniProtKB-SubCell"/>
</dbReference>
<dbReference type="AlphaFoldDB" id="A0A815HZV3"/>
<evidence type="ECO:0000256" key="3">
    <source>
        <dbReference type="ARBA" id="ARBA00022692"/>
    </source>
</evidence>
<dbReference type="EMBL" id="CAJOBC010068806">
    <property type="protein sequence ID" value="CAF4235460.1"/>
    <property type="molecule type" value="Genomic_DNA"/>
</dbReference>
<comment type="caution">
    <text evidence="7">The sequence shown here is derived from an EMBL/GenBank/DDBJ whole genome shotgun (WGS) entry which is preliminary data.</text>
</comment>
<keyword evidence="3 6" id="KW-0812">Transmembrane</keyword>
<dbReference type="Proteomes" id="UP000663829">
    <property type="component" value="Unassembled WGS sequence"/>
</dbReference>
<evidence type="ECO:0000313" key="9">
    <source>
        <dbReference type="Proteomes" id="UP000663829"/>
    </source>
</evidence>
<accession>A0A815HZV3</accession>
<feature type="non-terminal residue" evidence="7">
    <location>
        <position position="1"/>
    </location>
</feature>
<evidence type="ECO:0000256" key="6">
    <source>
        <dbReference type="SAM" id="Phobius"/>
    </source>
</evidence>
<evidence type="ECO:0000313" key="8">
    <source>
        <dbReference type="EMBL" id="CAF4235460.1"/>
    </source>
</evidence>
<dbReference type="OrthoDB" id="2802411at2759"/>
<reference evidence="7" key="1">
    <citation type="submission" date="2021-02" db="EMBL/GenBank/DDBJ databases">
        <authorList>
            <person name="Nowell W R."/>
        </authorList>
    </citation>
    <scope>NUCLEOTIDE SEQUENCE</scope>
</reference>
<gene>
    <name evidence="7" type="ORF">GPM918_LOCUS31279</name>
    <name evidence="8" type="ORF">SRO942_LOCUS31915</name>
</gene>
<dbReference type="EMBL" id="CAJNOQ010015307">
    <property type="protein sequence ID" value="CAF1358887.1"/>
    <property type="molecule type" value="Genomic_DNA"/>
</dbReference>
<evidence type="ECO:0000313" key="7">
    <source>
        <dbReference type="EMBL" id="CAF1358887.1"/>
    </source>
</evidence>
<keyword evidence="9" id="KW-1185">Reference proteome</keyword>